<dbReference type="EMBL" id="CP025096">
    <property type="protein sequence ID" value="AUD05577.1"/>
    <property type="molecule type" value="Genomic_DNA"/>
</dbReference>
<evidence type="ECO:0008006" key="3">
    <source>
        <dbReference type="Google" id="ProtNLM"/>
    </source>
</evidence>
<protein>
    <recommendedName>
        <fullName evidence="3">Integrase catalytic domain-containing protein</fullName>
    </recommendedName>
</protein>
<reference evidence="1 2" key="1">
    <citation type="submission" date="2017-11" db="EMBL/GenBank/DDBJ databases">
        <title>Taxonomic description and genome sequences of Spirosoma HA7 sp. nov., isolated from pollen microhabitat of Corylus avellana.</title>
        <authorList>
            <person name="Ambika Manirajan B."/>
            <person name="Suarez C."/>
            <person name="Ratering S."/>
            <person name="Geissler-Plaum R."/>
            <person name="Cardinale M."/>
            <person name="Sylvia S."/>
        </authorList>
    </citation>
    <scope>NUCLEOTIDE SEQUENCE [LARGE SCALE GENOMIC DNA]</scope>
    <source>
        <strain evidence="1 2">HA7</strain>
    </source>
</reference>
<proteinExistence type="predicted"/>
<organism evidence="1 2">
    <name type="scientific">Spirosoma pollinicola</name>
    <dbReference type="NCBI Taxonomy" id="2057025"/>
    <lineage>
        <taxon>Bacteria</taxon>
        <taxon>Pseudomonadati</taxon>
        <taxon>Bacteroidota</taxon>
        <taxon>Cytophagia</taxon>
        <taxon>Cytophagales</taxon>
        <taxon>Cytophagaceae</taxon>
        <taxon>Spirosoma</taxon>
    </lineage>
</organism>
<evidence type="ECO:0000313" key="2">
    <source>
        <dbReference type="Proteomes" id="UP000232883"/>
    </source>
</evidence>
<keyword evidence="2" id="KW-1185">Reference proteome</keyword>
<evidence type="ECO:0000313" key="1">
    <source>
        <dbReference type="EMBL" id="AUD05577.1"/>
    </source>
</evidence>
<dbReference type="AlphaFoldDB" id="A0A2K8Z6R7"/>
<sequence>MSDSMKAMETSMSSWRMALKNRIIEGELLFHSDRGFQYACTDFMDELKDLPVVQSITELPEQSEGKLLG</sequence>
<dbReference type="Proteomes" id="UP000232883">
    <property type="component" value="Chromosome"/>
</dbReference>
<gene>
    <name evidence="1" type="ORF">CWM47_29280</name>
</gene>
<accession>A0A2K8Z6R7</accession>
<dbReference type="RefSeq" id="WP_100992130.1">
    <property type="nucleotide sequence ID" value="NZ_CP025096.1"/>
</dbReference>
<dbReference type="KEGG" id="spir:CWM47_29280"/>
<name>A0A2K8Z6R7_9BACT</name>
<dbReference type="OrthoDB" id="9815231at2"/>